<dbReference type="AlphaFoldDB" id="A0AA39Y1U2"/>
<reference evidence="2" key="1">
    <citation type="submission" date="2023-06" db="EMBL/GenBank/DDBJ databases">
        <title>Genome-scale phylogeny and comparative genomics of the fungal order Sordariales.</title>
        <authorList>
            <consortium name="Lawrence Berkeley National Laboratory"/>
            <person name="Hensen N."/>
            <person name="Bonometti L."/>
            <person name="Westerberg I."/>
            <person name="Brannstrom I.O."/>
            <person name="Guillou S."/>
            <person name="Cros-Aarteil S."/>
            <person name="Calhoun S."/>
            <person name="Haridas S."/>
            <person name="Kuo A."/>
            <person name="Mondo S."/>
            <person name="Pangilinan J."/>
            <person name="Riley R."/>
            <person name="Labutti K."/>
            <person name="Andreopoulos B."/>
            <person name="Lipzen A."/>
            <person name="Chen C."/>
            <person name="Yanf M."/>
            <person name="Daum C."/>
            <person name="Ng V."/>
            <person name="Clum A."/>
            <person name="Steindorff A."/>
            <person name="Ohm R."/>
            <person name="Martin F."/>
            <person name="Silar P."/>
            <person name="Natvig D."/>
            <person name="Lalanne C."/>
            <person name="Gautier V."/>
            <person name="Ament-Velasquez S.L."/>
            <person name="Kruys A."/>
            <person name="Hutchinson M.I."/>
            <person name="Powell A.J."/>
            <person name="Barry K."/>
            <person name="Miller A.N."/>
            <person name="Grigoriev I.V."/>
            <person name="Debuchy R."/>
            <person name="Gladieux P."/>
            <person name="Thoren M.H."/>
            <person name="Johannesson H."/>
        </authorList>
    </citation>
    <scope>NUCLEOTIDE SEQUENCE</scope>
    <source>
        <strain evidence="2">SMH2532-1</strain>
    </source>
</reference>
<accession>A0AA39Y1U2</accession>
<proteinExistence type="predicted"/>
<feature type="non-terminal residue" evidence="2">
    <location>
        <position position="762"/>
    </location>
</feature>
<keyword evidence="3" id="KW-1185">Reference proteome</keyword>
<gene>
    <name evidence="2" type="ORF">B0T16DRAFT_333100</name>
</gene>
<sequence>TSNRTVANSGLQASIWPTLLRTDQTSSGGTARTLIRVTCKALPLMALLIAITGIVTPLGLGEALVALSARPGTFEYVQDESAYGLGTSSRAGHSPSRICNGEHNDRPSPFAGVCPYSNSNVIYEDLPGGGFEVKYPNGYNTSVPDEAVEIFSSGTGGSTVSNFFDIEWRQLSTESEPTFGDYKYSIGMFRSLDSSIMDDQYKIVEGLIVDAVGGGIGFRNHTVPAGLSRGAIWEEDILFIEPSTVCINTNLTLDFSISGAGNQTGDNVENLVLTDRGGFSQMNMTLPPLQILSGQSDPALQQRAYTAAWLNNVFTMLYLNVTNEKDKPRQGMKSFSYLNSVVGKEFPLRHYSTDEYELLELSSVFGSYLSLGESSSGASGGQNHSNPFNISRVDFDSIKTICAGTIPANRVNITNVYVGCGLLRGAPKRVDPGSPFLFEAGSKWSSPLHTCASSLRATIKTVRFQSNKTALAPLDVESITPKTYANEADAPLWGLEDWGYRLNKFSAIWGLVSPEYATRKNVTTVRQPAFHLIGTPNDPLVLNPGSRNSDNLAGSSFAQHAMNTVYQVIGTRSGLGTWPVDLRGAASMSIFRRWQNMSQDADTAGRIIDLIWTDVAASAVVGTRGVLGQVNSGTKPAGEILIQPIGNRITYDVRYAIPAAILIVWLGVIILVALLCTCCCGGRAGFKTLRRRIEQLSVGRVFTTFLHPQESNLTMPAKQWRVSNGLKTITVDAVARRGGEPLLYSRDGGSGDMYGLVDRQKR</sequence>
<name>A0AA39Y1U2_9PEZI</name>
<keyword evidence="1" id="KW-0812">Transmembrane</keyword>
<comment type="caution">
    <text evidence="2">The sequence shown here is derived from an EMBL/GenBank/DDBJ whole genome shotgun (WGS) entry which is preliminary data.</text>
</comment>
<evidence type="ECO:0000313" key="3">
    <source>
        <dbReference type="Proteomes" id="UP001174936"/>
    </source>
</evidence>
<dbReference type="EMBL" id="JAULSV010000005">
    <property type="protein sequence ID" value="KAK0642990.1"/>
    <property type="molecule type" value="Genomic_DNA"/>
</dbReference>
<dbReference type="Proteomes" id="UP001174936">
    <property type="component" value="Unassembled WGS sequence"/>
</dbReference>
<evidence type="ECO:0000313" key="2">
    <source>
        <dbReference type="EMBL" id="KAK0642990.1"/>
    </source>
</evidence>
<feature type="transmembrane region" description="Helical" evidence="1">
    <location>
        <begin position="655"/>
        <end position="682"/>
    </location>
</feature>
<keyword evidence="1" id="KW-0472">Membrane</keyword>
<organism evidence="2 3">
    <name type="scientific">Cercophora newfieldiana</name>
    <dbReference type="NCBI Taxonomy" id="92897"/>
    <lineage>
        <taxon>Eukaryota</taxon>
        <taxon>Fungi</taxon>
        <taxon>Dikarya</taxon>
        <taxon>Ascomycota</taxon>
        <taxon>Pezizomycotina</taxon>
        <taxon>Sordariomycetes</taxon>
        <taxon>Sordariomycetidae</taxon>
        <taxon>Sordariales</taxon>
        <taxon>Lasiosphaeriaceae</taxon>
        <taxon>Cercophora</taxon>
    </lineage>
</organism>
<protein>
    <submittedName>
        <fullName evidence="2">Uncharacterized protein</fullName>
    </submittedName>
</protein>
<keyword evidence="1" id="KW-1133">Transmembrane helix</keyword>
<feature type="transmembrane region" description="Helical" evidence="1">
    <location>
        <begin position="41"/>
        <end position="60"/>
    </location>
</feature>
<evidence type="ECO:0000256" key="1">
    <source>
        <dbReference type="SAM" id="Phobius"/>
    </source>
</evidence>